<gene>
    <name evidence="3" type="ORF">H6G03_26390</name>
</gene>
<keyword evidence="4" id="KW-1185">Reference proteome</keyword>
<protein>
    <submittedName>
        <fullName evidence="3">Chromosome partitioning protein ParA</fullName>
    </submittedName>
</protein>
<dbReference type="EMBL" id="JACJPW010000087">
    <property type="protein sequence ID" value="MBD2184557.1"/>
    <property type="molecule type" value="Genomic_DNA"/>
</dbReference>
<reference evidence="3" key="2">
    <citation type="submission" date="2020-08" db="EMBL/GenBank/DDBJ databases">
        <authorList>
            <person name="Chen M."/>
            <person name="Teng W."/>
            <person name="Zhao L."/>
            <person name="Hu C."/>
            <person name="Zhou Y."/>
            <person name="Han B."/>
            <person name="Song L."/>
            <person name="Shu W."/>
        </authorList>
    </citation>
    <scope>NUCLEOTIDE SEQUENCE</scope>
    <source>
        <strain evidence="3">FACHB-1375</strain>
    </source>
</reference>
<dbReference type="Gene3D" id="3.40.50.300">
    <property type="entry name" value="P-loop containing nucleotide triphosphate hydrolases"/>
    <property type="match status" value="1"/>
</dbReference>
<dbReference type="AlphaFoldDB" id="A0A926VKR1"/>
<accession>A0A926VKR1</accession>
<sequence length="311" mass="35105">MLSTGNRIPSKRMVYTFNEKGGVGKTTCARGLLEIYRKLNINCLAFDADERSAQLYRYYNNNNLPVKKINIFKIGEYDALLNDLHDEEPDVVLVDLPGTSGEAFEQMEKELALFEQARILKYRITMVVVMSRTKDSVDALEKLMEYCSERQQDIDYVAVLNLFFGEDKKFTRWTNSELKKTFERAGGIEIKMPELYEEMYDFIDRENLTFSEAANSSNTTFTNRSRAFRWLEEFEKELKKASSFLGLEFAAKSSNEVSAISATSFDASSGSSSAADTSDSLSITIPNAPSDSSAPKALEQPANTKSNKKGR</sequence>
<comment type="caution">
    <text evidence="3">The sequence shown here is derived from an EMBL/GenBank/DDBJ whole genome shotgun (WGS) entry which is preliminary data.</text>
</comment>
<organism evidence="3 4">
    <name type="scientific">Aerosakkonema funiforme FACHB-1375</name>
    <dbReference type="NCBI Taxonomy" id="2949571"/>
    <lineage>
        <taxon>Bacteria</taxon>
        <taxon>Bacillati</taxon>
        <taxon>Cyanobacteriota</taxon>
        <taxon>Cyanophyceae</taxon>
        <taxon>Oscillatoriophycideae</taxon>
        <taxon>Aerosakkonematales</taxon>
        <taxon>Aerosakkonemataceae</taxon>
        <taxon>Aerosakkonema</taxon>
    </lineage>
</organism>
<dbReference type="Proteomes" id="UP000641646">
    <property type="component" value="Unassembled WGS sequence"/>
</dbReference>
<evidence type="ECO:0000259" key="2">
    <source>
        <dbReference type="Pfam" id="PF01656"/>
    </source>
</evidence>
<feature type="compositionally biased region" description="Low complexity" evidence="1">
    <location>
        <begin position="265"/>
        <end position="284"/>
    </location>
</feature>
<dbReference type="Pfam" id="PF01656">
    <property type="entry name" value="CbiA"/>
    <property type="match status" value="1"/>
</dbReference>
<dbReference type="RefSeq" id="WP_190471168.1">
    <property type="nucleotide sequence ID" value="NZ_JACJPW010000087.1"/>
</dbReference>
<proteinExistence type="predicted"/>
<evidence type="ECO:0000256" key="1">
    <source>
        <dbReference type="SAM" id="MobiDB-lite"/>
    </source>
</evidence>
<dbReference type="InterPro" id="IPR002586">
    <property type="entry name" value="CobQ/CobB/MinD/ParA_Nub-bd_dom"/>
</dbReference>
<evidence type="ECO:0000313" key="4">
    <source>
        <dbReference type="Proteomes" id="UP000641646"/>
    </source>
</evidence>
<evidence type="ECO:0000313" key="3">
    <source>
        <dbReference type="EMBL" id="MBD2184557.1"/>
    </source>
</evidence>
<feature type="region of interest" description="Disordered" evidence="1">
    <location>
        <begin position="265"/>
        <end position="311"/>
    </location>
</feature>
<reference evidence="3" key="1">
    <citation type="journal article" date="2015" name="ISME J.">
        <title>Draft Genome Sequence of Streptomyces incarnatus NRRL8089, which Produces the Nucleoside Antibiotic Sinefungin.</title>
        <authorList>
            <person name="Oshima K."/>
            <person name="Hattori M."/>
            <person name="Shimizu H."/>
            <person name="Fukuda K."/>
            <person name="Nemoto M."/>
            <person name="Inagaki K."/>
            <person name="Tamura T."/>
        </authorList>
    </citation>
    <scope>NUCLEOTIDE SEQUENCE</scope>
    <source>
        <strain evidence="3">FACHB-1375</strain>
    </source>
</reference>
<dbReference type="SUPFAM" id="SSF52540">
    <property type="entry name" value="P-loop containing nucleoside triphosphate hydrolases"/>
    <property type="match status" value="1"/>
</dbReference>
<name>A0A926VKR1_9CYAN</name>
<feature type="domain" description="CobQ/CobB/MinD/ParA nucleotide binding" evidence="2">
    <location>
        <begin position="17"/>
        <end position="139"/>
    </location>
</feature>
<dbReference type="InterPro" id="IPR027417">
    <property type="entry name" value="P-loop_NTPase"/>
</dbReference>